<dbReference type="AlphaFoldDB" id="A0A1B8GRG4"/>
<feature type="chain" id="PRO_5008609035" evidence="1">
    <location>
        <begin position="22"/>
        <end position="289"/>
    </location>
</feature>
<keyword evidence="1" id="KW-0732">Signal</keyword>
<organism evidence="2 3">
    <name type="scientific">Pseudogymnoascus verrucosus</name>
    <dbReference type="NCBI Taxonomy" id="342668"/>
    <lineage>
        <taxon>Eukaryota</taxon>
        <taxon>Fungi</taxon>
        <taxon>Dikarya</taxon>
        <taxon>Ascomycota</taxon>
        <taxon>Pezizomycotina</taxon>
        <taxon>Leotiomycetes</taxon>
        <taxon>Thelebolales</taxon>
        <taxon>Thelebolaceae</taxon>
        <taxon>Pseudogymnoascus</taxon>
    </lineage>
</organism>
<evidence type="ECO:0000256" key="1">
    <source>
        <dbReference type="SAM" id="SignalP"/>
    </source>
</evidence>
<dbReference type="Pfam" id="PF14099">
    <property type="entry name" value="Polysacc_lyase"/>
    <property type="match status" value="1"/>
</dbReference>
<reference evidence="3" key="2">
    <citation type="journal article" date="2018" name="Nat. Commun.">
        <title>Extreme sensitivity to ultraviolet light in the fungal pathogen causing white-nose syndrome of bats.</title>
        <authorList>
            <person name="Palmer J.M."/>
            <person name="Drees K.P."/>
            <person name="Foster J.T."/>
            <person name="Lindner D.L."/>
        </authorList>
    </citation>
    <scope>NUCLEOTIDE SEQUENCE [LARGE SCALE GENOMIC DNA]</scope>
    <source>
        <strain evidence="3">UAMH 10579</strain>
    </source>
</reference>
<proteinExistence type="predicted"/>
<dbReference type="OrthoDB" id="5324841at2759"/>
<evidence type="ECO:0000313" key="2">
    <source>
        <dbReference type="EMBL" id="OBT98413.1"/>
    </source>
</evidence>
<keyword evidence="3" id="KW-1185">Reference proteome</keyword>
<dbReference type="GeneID" id="28836575"/>
<gene>
    <name evidence="2" type="ORF">VE01_03189</name>
</gene>
<dbReference type="EMBL" id="KV460217">
    <property type="protein sequence ID" value="OBT98413.1"/>
    <property type="molecule type" value="Genomic_DNA"/>
</dbReference>
<accession>A0A1B8GRG4</accession>
<dbReference type="RefSeq" id="XP_018132146.1">
    <property type="nucleotide sequence ID" value="XM_018272687.2"/>
</dbReference>
<dbReference type="InterPro" id="IPR025975">
    <property type="entry name" value="Polysacc_lyase"/>
</dbReference>
<name>A0A1B8GRG4_9PEZI</name>
<sequence length="289" mass="31326">MKPTQIISAITFSTLAASVSALAVFKVNYEDGSVSSGYPTTGSHRVLVPGNEPNLATAKDAVYVVAGGAHNTAFAVANKVVLDDPAYVGGGYPRSEFGFAGFPGAIYKDGDHGEYSFSMLFKDLVPSVKGTRDAPAEDVVWQFKHHGGGHDLHLALIGTNLVLGWGGNVYKQVIIDDVMPYVNQWMDFRFDILWKSDNTGYFTFDMKLPRERKLGHRLGHRLGHTVAMKNLQTYVTASPDGTPWTGTGSIQYGVYRHSANSTAGDTKTLIVYHDEVTATNFNATADPSN</sequence>
<dbReference type="Proteomes" id="UP000091956">
    <property type="component" value="Unassembled WGS sequence"/>
</dbReference>
<evidence type="ECO:0000313" key="3">
    <source>
        <dbReference type="Proteomes" id="UP000091956"/>
    </source>
</evidence>
<reference evidence="2 3" key="1">
    <citation type="submission" date="2016-03" db="EMBL/GenBank/DDBJ databases">
        <title>Comparative genomics of Pseudogymnoascus destructans, the fungus causing white-nose syndrome of bats.</title>
        <authorList>
            <person name="Palmer J.M."/>
            <person name="Drees K.P."/>
            <person name="Foster J.T."/>
            <person name="Lindner D.L."/>
        </authorList>
    </citation>
    <scope>NUCLEOTIDE SEQUENCE [LARGE SCALE GENOMIC DNA]</scope>
    <source>
        <strain evidence="2 3">UAMH 10579</strain>
    </source>
</reference>
<feature type="signal peptide" evidence="1">
    <location>
        <begin position="1"/>
        <end position="21"/>
    </location>
</feature>
<dbReference type="Gene3D" id="2.60.120.200">
    <property type="match status" value="1"/>
</dbReference>
<protein>
    <submittedName>
        <fullName evidence="2">Uncharacterized protein</fullName>
    </submittedName>
</protein>